<evidence type="ECO:0000256" key="5">
    <source>
        <dbReference type="ARBA" id="ARBA00022989"/>
    </source>
</evidence>
<dbReference type="RefSeq" id="WP_121923157.1">
    <property type="nucleotide sequence ID" value="NZ_REFO01000012.1"/>
</dbReference>
<organism evidence="9 10">
    <name type="scientific">Hydrogenothermus marinus</name>
    <dbReference type="NCBI Taxonomy" id="133270"/>
    <lineage>
        <taxon>Bacteria</taxon>
        <taxon>Pseudomonadati</taxon>
        <taxon>Aquificota</taxon>
        <taxon>Aquificia</taxon>
        <taxon>Aquificales</taxon>
        <taxon>Hydrogenothermaceae</taxon>
        <taxon>Hydrogenothermus</taxon>
    </lineage>
</organism>
<protein>
    <submittedName>
        <fullName evidence="9">Cell division protein FtsL</fullName>
    </submittedName>
</protein>
<keyword evidence="4 8" id="KW-0812">Transmembrane</keyword>
<evidence type="ECO:0000256" key="4">
    <source>
        <dbReference type="ARBA" id="ARBA00022692"/>
    </source>
</evidence>
<evidence type="ECO:0000256" key="1">
    <source>
        <dbReference type="ARBA" id="ARBA00004401"/>
    </source>
</evidence>
<sequence>MIKDLVLDLKSDYKIIKKQIKYLLLIVLIAIPLIIYNNDFLKLEEDITKLSSEKSYLQTKNIKLKEKISILSSPKRISYIAKKKLKMKKVDLSKVKFLDSK</sequence>
<accession>A0A3M0BMF8</accession>
<evidence type="ECO:0000256" key="6">
    <source>
        <dbReference type="ARBA" id="ARBA00023136"/>
    </source>
</evidence>
<reference evidence="9 10" key="1">
    <citation type="submission" date="2018-10" db="EMBL/GenBank/DDBJ databases">
        <title>Genomic Encyclopedia of Archaeal and Bacterial Type Strains, Phase II (KMG-II): from individual species to whole genera.</title>
        <authorList>
            <person name="Goeker M."/>
        </authorList>
    </citation>
    <scope>NUCLEOTIDE SEQUENCE [LARGE SCALE GENOMIC DNA]</scope>
    <source>
        <strain evidence="9 10">VM1</strain>
    </source>
</reference>
<gene>
    <name evidence="9" type="ORF">CLV39_1029</name>
</gene>
<dbReference type="GO" id="GO:0051301">
    <property type="term" value="P:cell division"/>
    <property type="evidence" value="ECO:0007669"/>
    <property type="project" value="UniProtKB-KW"/>
</dbReference>
<keyword evidence="7" id="KW-0131">Cell cycle</keyword>
<dbReference type="Pfam" id="PF04999">
    <property type="entry name" value="FtsL"/>
    <property type="match status" value="1"/>
</dbReference>
<dbReference type="Proteomes" id="UP000280842">
    <property type="component" value="Unassembled WGS sequence"/>
</dbReference>
<feature type="transmembrane region" description="Helical" evidence="8">
    <location>
        <begin position="20"/>
        <end position="36"/>
    </location>
</feature>
<dbReference type="EMBL" id="REFO01000012">
    <property type="protein sequence ID" value="RMA96018.1"/>
    <property type="molecule type" value="Genomic_DNA"/>
</dbReference>
<dbReference type="AlphaFoldDB" id="A0A3M0BMF8"/>
<evidence type="ECO:0000313" key="10">
    <source>
        <dbReference type="Proteomes" id="UP000280842"/>
    </source>
</evidence>
<comment type="caution">
    <text evidence="9">The sequence shown here is derived from an EMBL/GenBank/DDBJ whole genome shotgun (WGS) entry which is preliminary data.</text>
</comment>
<name>A0A3M0BMF8_9AQUI</name>
<keyword evidence="6 8" id="KW-0472">Membrane</keyword>
<evidence type="ECO:0000313" key="9">
    <source>
        <dbReference type="EMBL" id="RMA96018.1"/>
    </source>
</evidence>
<evidence type="ECO:0000256" key="3">
    <source>
        <dbReference type="ARBA" id="ARBA00022618"/>
    </source>
</evidence>
<evidence type="ECO:0000256" key="2">
    <source>
        <dbReference type="ARBA" id="ARBA00022475"/>
    </source>
</evidence>
<evidence type="ECO:0000256" key="7">
    <source>
        <dbReference type="ARBA" id="ARBA00023306"/>
    </source>
</evidence>
<dbReference type="InterPro" id="IPR011922">
    <property type="entry name" value="Cell_div_FtsL"/>
</dbReference>
<keyword evidence="2" id="KW-1003">Cell membrane</keyword>
<proteinExistence type="predicted"/>
<keyword evidence="5 8" id="KW-1133">Transmembrane helix</keyword>
<keyword evidence="3 9" id="KW-0132">Cell division</keyword>
<evidence type="ECO:0000256" key="8">
    <source>
        <dbReference type="SAM" id="Phobius"/>
    </source>
</evidence>
<comment type="subcellular location">
    <subcellularLocation>
        <location evidence="1">Cell membrane</location>
        <topology evidence="1">Single-pass type II membrane protein</topology>
    </subcellularLocation>
</comment>
<keyword evidence="10" id="KW-1185">Reference proteome</keyword>